<reference evidence="1 2" key="1">
    <citation type="submission" date="2024-04" db="EMBL/GenBank/DDBJ databases">
        <title>Phyllosticta paracitricarpa is synonymous to the EU quarantine fungus P. citricarpa based on phylogenomic analyses.</title>
        <authorList>
            <consortium name="Lawrence Berkeley National Laboratory"/>
            <person name="Van ingen-buijs V.A."/>
            <person name="Van westerhoven A.C."/>
            <person name="Haridas S."/>
            <person name="Skiadas P."/>
            <person name="Martin F."/>
            <person name="Groenewald J.Z."/>
            <person name="Crous P.W."/>
            <person name="Seidl M.F."/>
        </authorList>
    </citation>
    <scope>NUCLEOTIDE SEQUENCE [LARGE SCALE GENOMIC DNA]</scope>
    <source>
        <strain evidence="1 2">CPC 17464</strain>
    </source>
</reference>
<keyword evidence="2" id="KW-1185">Reference proteome</keyword>
<dbReference type="GeneID" id="92031367"/>
<dbReference type="RefSeq" id="XP_066651577.1">
    <property type="nucleotide sequence ID" value="XM_066798461.1"/>
</dbReference>
<accession>A0ABR1LAS9</accession>
<name>A0ABR1LAS9_9PEZI</name>
<gene>
    <name evidence="1" type="ORF">J3D65DRAFT_606819</name>
</gene>
<evidence type="ECO:0000313" key="1">
    <source>
        <dbReference type="EMBL" id="KAK7531753.1"/>
    </source>
</evidence>
<proteinExistence type="predicted"/>
<sequence>MSANASANPNPSMDSALAKIAKLELQISELQSSLNSRINTLDAELKRLRLLDAGLEKLGSQADAMLCNEALVADMMASITGGGTRLEAFTKEAEEMVEDLTKKLGDSRGSE</sequence>
<organism evidence="1 2">
    <name type="scientific">Phyllosticta citribraziliensis</name>
    <dbReference type="NCBI Taxonomy" id="989973"/>
    <lineage>
        <taxon>Eukaryota</taxon>
        <taxon>Fungi</taxon>
        <taxon>Dikarya</taxon>
        <taxon>Ascomycota</taxon>
        <taxon>Pezizomycotina</taxon>
        <taxon>Dothideomycetes</taxon>
        <taxon>Dothideomycetes incertae sedis</taxon>
        <taxon>Botryosphaeriales</taxon>
        <taxon>Phyllostictaceae</taxon>
        <taxon>Phyllosticta</taxon>
    </lineage>
</organism>
<comment type="caution">
    <text evidence="1">The sequence shown here is derived from an EMBL/GenBank/DDBJ whole genome shotgun (WGS) entry which is preliminary data.</text>
</comment>
<dbReference type="EMBL" id="JBBPEH010000012">
    <property type="protein sequence ID" value="KAK7531753.1"/>
    <property type="molecule type" value="Genomic_DNA"/>
</dbReference>
<dbReference type="Proteomes" id="UP001360953">
    <property type="component" value="Unassembled WGS sequence"/>
</dbReference>
<evidence type="ECO:0000313" key="2">
    <source>
        <dbReference type="Proteomes" id="UP001360953"/>
    </source>
</evidence>
<protein>
    <submittedName>
        <fullName evidence="1">Uncharacterized protein</fullName>
    </submittedName>
</protein>